<accession>A0A0F9IPA2</accession>
<dbReference type="AlphaFoldDB" id="A0A0F9IPA2"/>
<proteinExistence type="predicted"/>
<comment type="caution">
    <text evidence="1">The sequence shown here is derived from an EMBL/GenBank/DDBJ whole genome shotgun (WGS) entry which is preliminary data.</text>
</comment>
<dbReference type="EMBL" id="LAZR01011932">
    <property type="protein sequence ID" value="KKM52770.1"/>
    <property type="molecule type" value="Genomic_DNA"/>
</dbReference>
<name>A0A0F9IPA2_9ZZZZ</name>
<reference evidence="1" key="1">
    <citation type="journal article" date="2015" name="Nature">
        <title>Complex archaea that bridge the gap between prokaryotes and eukaryotes.</title>
        <authorList>
            <person name="Spang A."/>
            <person name="Saw J.H."/>
            <person name="Jorgensen S.L."/>
            <person name="Zaremba-Niedzwiedzka K."/>
            <person name="Martijn J."/>
            <person name="Lind A.E."/>
            <person name="van Eijk R."/>
            <person name="Schleper C."/>
            <person name="Guy L."/>
            <person name="Ettema T.J."/>
        </authorList>
    </citation>
    <scope>NUCLEOTIDE SEQUENCE</scope>
</reference>
<organism evidence="1">
    <name type="scientific">marine sediment metagenome</name>
    <dbReference type="NCBI Taxonomy" id="412755"/>
    <lineage>
        <taxon>unclassified sequences</taxon>
        <taxon>metagenomes</taxon>
        <taxon>ecological metagenomes</taxon>
    </lineage>
</organism>
<protein>
    <submittedName>
        <fullName evidence="1">Uncharacterized protein</fullName>
    </submittedName>
</protein>
<gene>
    <name evidence="1" type="ORF">LCGC14_1554590</name>
</gene>
<sequence length="75" mass="8824">MKRSDKEIQKKIDELEKVKDSGKMGAMRAYNFISALTDCLEMDEEEIDGKIDEFIETDYDLYAVYDWAIEGRDNF</sequence>
<evidence type="ECO:0000313" key="1">
    <source>
        <dbReference type="EMBL" id="KKM52770.1"/>
    </source>
</evidence>